<dbReference type="STRING" id="1817772.A2527_13765"/>
<gene>
    <name evidence="2" type="ORF">A2527_13765</name>
</gene>
<accession>A0A1F6G5B8</accession>
<name>A0A1F6G5B8_9PROT</name>
<reference evidence="2 3" key="1">
    <citation type="journal article" date="2016" name="Nat. Commun.">
        <title>Thousands of microbial genomes shed light on interconnected biogeochemical processes in an aquifer system.</title>
        <authorList>
            <person name="Anantharaman K."/>
            <person name="Brown C.T."/>
            <person name="Hug L.A."/>
            <person name="Sharon I."/>
            <person name="Castelle C.J."/>
            <person name="Probst A.J."/>
            <person name="Thomas B.C."/>
            <person name="Singh A."/>
            <person name="Wilkins M.J."/>
            <person name="Karaoz U."/>
            <person name="Brodie E.L."/>
            <person name="Williams K.H."/>
            <person name="Hubbard S.S."/>
            <person name="Banfield J.F."/>
        </authorList>
    </citation>
    <scope>NUCLEOTIDE SEQUENCE [LARGE SCALE GENOMIC DNA]</scope>
</reference>
<dbReference type="AlphaFoldDB" id="A0A1F6G5B8"/>
<organism evidence="2 3">
    <name type="scientific">Candidatus Lambdaproteobacteria bacterium RIFOXYD2_FULL_50_16</name>
    <dbReference type="NCBI Taxonomy" id="1817772"/>
    <lineage>
        <taxon>Bacteria</taxon>
        <taxon>Pseudomonadati</taxon>
        <taxon>Pseudomonadota</taxon>
        <taxon>Candidatus Lambdaproteobacteria</taxon>
    </lineage>
</organism>
<proteinExistence type="predicted"/>
<dbReference type="Proteomes" id="UP000178449">
    <property type="component" value="Unassembled WGS sequence"/>
</dbReference>
<evidence type="ECO:0000313" key="3">
    <source>
        <dbReference type="Proteomes" id="UP000178449"/>
    </source>
</evidence>
<protein>
    <submittedName>
        <fullName evidence="2">Uncharacterized protein</fullName>
    </submittedName>
</protein>
<sequence length="96" mass="10662">MKRWIILGLAGILSGQVMAAEFQGRLELVGPAPKSQLVLTTDKGEQIWLIGPMVDQGTRWQYKLVKVWGAILTPAQGPGRPAQLRLERMEALEKQP</sequence>
<evidence type="ECO:0000313" key="2">
    <source>
        <dbReference type="EMBL" id="OGG93304.1"/>
    </source>
</evidence>
<feature type="signal peptide" evidence="1">
    <location>
        <begin position="1"/>
        <end position="19"/>
    </location>
</feature>
<keyword evidence="1" id="KW-0732">Signal</keyword>
<evidence type="ECO:0000256" key="1">
    <source>
        <dbReference type="SAM" id="SignalP"/>
    </source>
</evidence>
<dbReference type="EMBL" id="MFNE01000052">
    <property type="protein sequence ID" value="OGG93304.1"/>
    <property type="molecule type" value="Genomic_DNA"/>
</dbReference>
<comment type="caution">
    <text evidence="2">The sequence shown here is derived from an EMBL/GenBank/DDBJ whole genome shotgun (WGS) entry which is preliminary data.</text>
</comment>
<feature type="chain" id="PRO_5009524521" evidence="1">
    <location>
        <begin position="20"/>
        <end position="96"/>
    </location>
</feature>